<evidence type="ECO:0000256" key="6">
    <source>
        <dbReference type="ARBA" id="ARBA00023136"/>
    </source>
</evidence>
<dbReference type="PANTHER" id="PTHR23501:SF84">
    <property type="entry name" value="VACUOLAR MEMBRANE AMINO ACID UPTAKE TRANSPORTER FNX2"/>
    <property type="match status" value="1"/>
</dbReference>
<evidence type="ECO:0000256" key="1">
    <source>
        <dbReference type="ARBA" id="ARBA00004127"/>
    </source>
</evidence>
<dbReference type="Proteomes" id="UP001274830">
    <property type="component" value="Unassembled WGS sequence"/>
</dbReference>
<evidence type="ECO:0000256" key="7">
    <source>
        <dbReference type="SAM" id="MobiDB-lite"/>
    </source>
</evidence>
<sequence>MAQNSGDQANDQPTETSSLIPKTGPTPAEENNEHQQHDGSDLERMPSAEDRQKQYEGMPQVRKQMKVIVPAIAIGVFLAAADQTIIVSSYARIGSDLGQLSLASYIATAYFLTLTSFQPLYGKLSDIFGRKACLLFAYSVFGIGCILCGLAQNMQQLIAARAFAGIGAGGMNTVVSVLLSDIIPLRDRGTWQGYINIVFSSGAAAGAPLGGFLSDSVGWRWAFLCQAPLCAVAFVAVTFALKLPKQDEVDWKKKLARIDFLGAIVLLIAVSLLCLALDRGSNVSWKATITIVSISVSIPLFLLFVFVETRVAKEPFAPGHIIFNRSMIACYLCNFFSMAGYLAALFYIPLYFQAIDGLSATGAGIRLIPGIFCLVSGSLFGGFYMKARGTYYWLTVASYILLTLGTTGVFLFSGIIVNSTAGIIAGLMVAALGNGTGVTTTLIGLIANASREDQAVATACSYLFRSLGSVFGISMSATVSNQALRSSLAEQLPALGLPEDKALEIAENVRQSLVFLRQLEPRVREVVTKCYANSTSAAFGLQIALVAGAAVSAFFIREKALSK</sequence>
<keyword evidence="6 8" id="KW-0472">Membrane</keyword>
<dbReference type="SUPFAM" id="SSF103473">
    <property type="entry name" value="MFS general substrate transporter"/>
    <property type="match status" value="1"/>
</dbReference>
<feature type="transmembrane region" description="Helical" evidence="8">
    <location>
        <begin position="67"/>
        <end position="90"/>
    </location>
</feature>
<dbReference type="Pfam" id="PF07690">
    <property type="entry name" value="MFS_1"/>
    <property type="match status" value="1"/>
</dbReference>
<evidence type="ECO:0000256" key="8">
    <source>
        <dbReference type="SAM" id="Phobius"/>
    </source>
</evidence>
<evidence type="ECO:0000256" key="3">
    <source>
        <dbReference type="ARBA" id="ARBA00022448"/>
    </source>
</evidence>
<evidence type="ECO:0000313" key="10">
    <source>
        <dbReference type="EMBL" id="KAK3675394.1"/>
    </source>
</evidence>
<accession>A0AAE1C2F0</accession>
<feature type="transmembrane region" description="Helical" evidence="8">
    <location>
        <begin position="283"/>
        <end position="307"/>
    </location>
</feature>
<feature type="transmembrane region" description="Helical" evidence="8">
    <location>
        <begin position="423"/>
        <end position="447"/>
    </location>
</feature>
<evidence type="ECO:0000256" key="4">
    <source>
        <dbReference type="ARBA" id="ARBA00022692"/>
    </source>
</evidence>
<dbReference type="GO" id="GO:0012505">
    <property type="term" value="C:endomembrane system"/>
    <property type="evidence" value="ECO:0007669"/>
    <property type="project" value="UniProtKB-SubCell"/>
</dbReference>
<feature type="transmembrane region" description="Helical" evidence="8">
    <location>
        <begin position="537"/>
        <end position="556"/>
    </location>
</feature>
<feature type="transmembrane region" description="Helical" evidence="8">
    <location>
        <begin position="158"/>
        <end position="179"/>
    </location>
</feature>
<feature type="transmembrane region" description="Helical" evidence="8">
    <location>
        <begin position="328"/>
        <end position="352"/>
    </location>
</feature>
<comment type="similarity">
    <text evidence="2">Belongs to the major facilitator superfamily.</text>
</comment>
<feature type="domain" description="Major facilitator superfamily (MFS) profile" evidence="9">
    <location>
        <begin position="68"/>
        <end position="561"/>
    </location>
</feature>
<keyword evidence="4 8" id="KW-0812">Transmembrane</keyword>
<evidence type="ECO:0000256" key="2">
    <source>
        <dbReference type="ARBA" id="ARBA00008335"/>
    </source>
</evidence>
<comment type="subcellular location">
    <subcellularLocation>
        <location evidence="1">Endomembrane system</location>
        <topology evidence="1">Multi-pass membrane protein</topology>
    </subcellularLocation>
</comment>
<evidence type="ECO:0000313" key="11">
    <source>
        <dbReference type="Proteomes" id="UP001274830"/>
    </source>
</evidence>
<feature type="compositionally biased region" description="Polar residues" evidence="7">
    <location>
        <begin position="1"/>
        <end position="20"/>
    </location>
</feature>
<keyword evidence="3" id="KW-0813">Transport</keyword>
<dbReference type="PROSITE" id="PS50850">
    <property type="entry name" value="MFS"/>
    <property type="match status" value="1"/>
</dbReference>
<feature type="region of interest" description="Disordered" evidence="7">
    <location>
        <begin position="1"/>
        <end position="56"/>
    </location>
</feature>
<dbReference type="InterPro" id="IPR011701">
    <property type="entry name" value="MFS"/>
</dbReference>
<comment type="caution">
    <text evidence="10">The sequence shown here is derived from an EMBL/GenBank/DDBJ whole genome shotgun (WGS) entry which is preliminary data.</text>
</comment>
<feature type="transmembrane region" description="Helical" evidence="8">
    <location>
        <begin position="364"/>
        <end position="384"/>
    </location>
</feature>
<dbReference type="Gene3D" id="1.20.1250.20">
    <property type="entry name" value="MFS general substrate transporter like domains"/>
    <property type="match status" value="1"/>
</dbReference>
<organism evidence="10 11">
    <name type="scientific">Recurvomyces mirabilis</name>
    <dbReference type="NCBI Taxonomy" id="574656"/>
    <lineage>
        <taxon>Eukaryota</taxon>
        <taxon>Fungi</taxon>
        <taxon>Dikarya</taxon>
        <taxon>Ascomycota</taxon>
        <taxon>Pezizomycotina</taxon>
        <taxon>Dothideomycetes</taxon>
        <taxon>Dothideomycetidae</taxon>
        <taxon>Mycosphaerellales</taxon>
        <taxon>Teratosphaeriaceae</taxon>
        <taxon>Recurvomyces</taxon>
    </lineage>
</organism>
<dbReference type="FunFam" id="1.20.1720.10:FF:000013">
    <property type="entry name" value="Related to multidrug resistance proteins"/>
    <property type="match status" value="1"/>
</dbReference>
<evidence type="ECO:0000256" key="5">
    <source>
        <dbReference type="ARBA" id="ARBA00022989"/>
    </source>
</evidence>
<dbReference type="AlphaFoldDB" id="A0AAE1C2F0"/>
<feature type="compositionally biased region" description="Basic and acidic residues" evidence="7">
    <location>
        <begin position="31"/>
        <end position="54"/>
    </location>
</feature>
<evidence type="ECO:0000259" key="9">
    <source>
        <dbReference type="PROSITE" id="PS50850"/>
    </source>
</evidence>
<feature type="transmembrane region" description="Helical" evidence="8">
    <location>
        <begin position="391"/>
        <end position="417"/>
    </location>
</feature>
<dbReference type="InterPro" id="IPR036259">
    <property type="entry name" value="MFS_trans_sf"/>
</dbReference>
<feature type="transmembrane region" description="Helical" evidence="8">
    <location>
        <begin position="102"/>
        <end position="121"/>
    </location>
</feature>
<gene>
    <name evidence="10" type="ORF">LTR78_004904</name>
</gene>
<dbReference type="GO" id="GO:0000329">
    <property type="term" value="C:fungal-type vacuole membrane"/>
    <property type="evidence" value="ECO:0007669"/>
    <property type="project" value="TreeGrafter"/>
</dbReference>
<name>A0AAE1C2F0_9PEZI</name>
<feature type="transmembrane region" description="Helical" evidence="8">
    <location>
        <begin position="255"/>
        <end position="277"/>
    </location>
</feature>
<feature type="transmembrane region" description="Helical" evidence="8">
    <location>
        <begin position="191"/>
        <end position="213"/>
    </location>
</feature>
<keyword evidence="11" id="KW-1185">Reference proteome</keyword>
<dbReference type="GO" id="GO:0046943">
    <property type="term" value="F:carboxylic acid transmembrane transporter activity"/>
    <property type="evidence" value="ECO:0007669"/>
    <property type="project" value="UniProtKB-ARBA"/>
</dbReference>
<reference evidence="10" key="1">
    <citation type="submission" date="2023-07" db="EMBL/GenBank/DDBJ databases">
        <title>Black Yeasts Isolated from many extreme environments.</title>
        <authorList>
            <person name="Coleine C."/>
            <person name="Stajich J.E."/>
            <person name="Selbmann L."/>
        </authorList>
    </citation>
    <scope>NUCLEOTIDE SEQUENCE</scope>
    <source>
        <strain evidence="10">CCFEE 5485</strain>
    </source>
</reference>
<dbReference type="PANTHER" id="PTHR23501">
    <property type="entry name" value="MAJOR FACILITATOR SUPERFAMILY"/>
    <property type="match status" value="1"/>
</dbReference>
<dbReference type="GO" id="GO:0015174">
    <property type="term" value="F:basic amino acid transmembrane transporter activity"/>
    <property type="evidence" value="ECO:0007669"/>
    <property type="project" value="TreeGrafter"/>
</dbReference>
<dbReference type="CDD" id="cd17502">
    <property type="entry name" value="MFS_Azr1_MDR_like"/>
    <property type="match status" value="1"/>
</dbReference>
<keyword evidence="5 8" id="KW-1133">Transmembrane helix</keyword>
<dbReference type="EMBL" id="JAUTXT010000015">
    <property type="protein sequence ID" value="KAK3675394.1"/>
    <property type="molecule type" value="Genomic_DNA"/>
</dbReference>
<protein>
    <recommendedName>
        <fullName evidence="9">Major facilitator superfamily (MFS) profile domain-containing protein</fullName>
    </recommendedName>
</protein>
<dbReference type="InterPro" id="IPR020846">
    <property type="entry name" value="MFS_dom"/>
</dbReference>
<feature type="transmembrane region" description="Helical" evidence="8">
    <location>
        <begin position="219"/>
        <end position="243"/>
    </location>
</feature>
<proteinExistence type="inferred from homology"/>
<feature type="transmembrane region" description="Helical" evidence="8">
    <location>
        <begin position="133"/>
        <end position="152"/>
    </location>
</feature>